<dbReference type="InterPro" id="IPR021529">
    <property type="entry name" value="DUF2798"/>
</dbReference>
<name>A0A1Q9B1F3_9HYPH</name>
<feature type="transmembrane region" description="Helical" evidence="1">
    <location>
        <begin position="23"/>
        <end position="44"/>
    </location>
</feature>
<feature type="transmembrane region" description="Helical" evidence="1">
    <location>
        <begin position="64"/>
        <end position="88"/>
    </location>
</feature>
<keyword evidence="1" id="KW-0812">Transmembrane</keyword>
<dbReference type="EMBL" id="MKIP01000030">
    <property type="protein sequence ID" value="OLP61841.1"/>
    <property type="molecule type" value="Genomic_DNA"/>
</dbReference>
<evidence type="ECO:0000313" key="2">
    <source>
        <dbReference type="EMBL" id="OLP61841.1"/>
    </source>
</evidence>
<dbReference type="Proteomes" id="UP000186364">
    <property type="component" value="Unassembled WGS sequence"/>
</dbReference>
<sequence length="91" mass="9726">MTETIATARARAHRLPKLPPRMLPYAFAFFMAAIMAMIMSAVIVGANSGIDAGYPARVLASYQLAAPTAFLAVLTVRPLVSRLVGLVVRLP</sequence>
<gene>
    <name evidence="2" type="ORF">BJF93_19325</name>
</gene>
<keyword evidence="3" id="KW-1185">Reference proteome</keyword>
<dbReference type="Pfam" id="PF11391">
    <property type="entry name" value="DUF2798"/>
    <property type="match status" value="1"/>
</dbReference>
<evidence type="ECO:0000256" key="1">
    <source>
        <dbReference type="SAM" id="Phobius"/>
    </source>
</evidence>
<accession>A0A1Q9B1F3</accession>
<comment type="caution">
    <text evidence="2">The sequence shown here is derived from an EMBL/GenBank/DDBJ whole genome shotgun (WGS) entry which is preliminary data.</text>
</comment>
<evidence type="ECO:0000313" key="3">
    <source>
        <dbReference type="Proteomes" id="UP000186364"/>
    </source>
</evidence>
<evidence type="ECO:0008006" key="4">
    <source>
        <dbReference type="Google" id="ProtNLM"/>
    </source>
</evidence>
<keyword evidence="1" id="KW-0472">Membrane</keyword>
<proteinExistence type="predicted"/>
<organism evidence="2 3">
    <name type="scientific">Xaviernesmea oryzae</name>
    <dbReference type="NCBI Taxonomy" id="464029"/>
    <lineage>
        <taxon>Bacteria</taxon>
        <taxon>Pseudomonadati</taxon>
        <taxon>Pseudomonadota</taxon>
        <taxon>Alphaproteobacteria</taxon>
        <taxon>Hyphomicrobiales</taxon>
        <taxon>Rhizobiaceae</taxon>
        <taxon>Rhizobium/Agrobacterium group</taxon>
        <taxon>Xaviernesmea</taxon>
    </lineage>
</organism>
<dbReference type="AlphaFoldDB" id="A0A1Q9B1F3"/>
<dbReference type="RefSeq" id="WP_075626142.1">
    <property type="nucleotide sequence ID" value="NZ_FOAM01000012.1"/>
</dbReference>
<protein>
    <recommendedName>
        <fullName evidence="4">DUF2798 domain-containing protein</fullName>
    </recommendedName>
</protein>
<reference evidence="2 3" key="1">
    <citation type="submission" date="2016-09" db="EMBL/GenBank/DDBJ databases">
        <title>Rhizobium sp. nov., a novel species isolated from the rice rhizosphere.</title>
        <authorList>
            <person name="Zhao J."/>
            <person name="Zhang X."/>
        </authorList>
    </citation>
    <scope>NUCLEOTIDE SEQUENCE [LARGE SCALE GENOMIC DNA]</scope>
    <source>
        <strain evidence="2 3">1.7048</strain>
    </source>
</reference>
<keyword evidence="1" id="KW-1133">Transmembrane helix</keyword>